<evidence type="ECO:0000256" key="1">
    <source>
        <dbReference type="ARBA" id="ARBA00004141"/>
    </source>
</evidence>
<feature type="transmembrane region" description="Helical" evidence="5">
    <location>
        <begin position="371"/>
        <end position="396"/>
    </location>
</feature>
<feature type="transmembrane region" description="Helical" evidence="5">
    <location>
        <begin position="340"/>
        <end position="359"/>
    </location>
</feature>
<dbReference type="AlphaFoldDB" id="A0A2H0XV53"/>
<comment type="caution">
    <text evidence="7">The sequence shown here is derived from an EMBL/GenBank/DDBJ whole genome shotgun (WGS) entry which is preliminary data.</text>
</comment>
<dbReference type="InterPro" id="IPR038770">
    <property type="entry name" value="Na+/solute_symporter_sf"/>
</dbReference>
<evidence type="ECO:0000259" key="6">
    <source>
        <dbReference type="Pfam" id="PF00999"/>
    </source>
</evidence>
<feature type="transmembrane region" description="Helical" evidence="5">
    <location>
        <begin position="197"/>
        <end position="217"/>
    </location>
</feature>
<dbReference type="Gene3D" id="1.20.1530.20">
    <property type="match status" value="1"/>
</dbReference>
<evidence type="ECO:0000256" key="5">
    <source>
        <dbReference type="SAM" id="Phobius"/>
    </source>
</evidence>
<feature type="transmembrane region" description="Helical" evidence="5">
    <location>
        <begin position="224"/>
        <end position="241"/>
    </location>
</feature>
<reference evidence="7 8" key="1">
    <citation type="submission" date="2017-09" db="EMBL/GenBank/DDBJ databases">
        <title>Depth-based differentiation of microbial function through sediment-hosted aquifers and enrichment of novel symbionts in the deep terrestrial subsurface.</title>
        <authorList>
            <person name="Probst A.J."/>
            <person name="Ladd B."/>
            <person name="Jarett J.K."/>
            <person name="Geller-Mcgrath D.E."/>
            <person name="Sieber C.M."/>
            <person name="Emerson J.B."/>
            <person name="Anantharaman K."/>
            <person name="Thomas B.C."/>
            <person name="Malmstrom R."/>
            <person name="Stieglmeier M."/>
            <person name="Klingl A."/>
            <person name="Woyke T."/>
            <person name="Ryan C.M."/>
            <person name="Banfield J.F."/>
        </authorList>
    </citation>
    <scope>NUCLEOTIDE SEQUENCE [LARGE SCALE GENOMIC DNA]</scope>
    <source>
        <strain evidence="7">CG08_land_8_20_14_0_20_45_16</strain>
    </source>
</reference>
<proteinExistence type="predicted"/>
<name>A0A2H0XV53_UNCSA</name>
<feature type="transmembrane region" description="Helical" evidence="5">
    <location>
        <begin position="12"/>
        <end position="31"/>
    </location>
</feature>
<keyword evidence="3 5" id="KW-1133">Transmembrane helix</keyword>
<keyword evidence="2 5" id="KW-0812">Transmembrane</keyword>
<dbReference type="PANTHER" id="PTHR43021:SF2">
    <property type="entry name" value="CATION_H+ EXCHANGER DOMAIN-CONTAINING PROTEIN"/>
    <property type="match status" value="1"/>
</dbReference>
<evidence type="ECO:0000256" key="4">
    <source>
        <dbReference type="ARBA" id="ARBA00023136"/>
    </source>
</evidence>
<organism evidence="7 8">
    <name type="scientific">Candidatus Saganbacteria bacterium CG08_land_8_20_14_0_20_45_16</name>
    <dbReference type="NCBI Taxonomy" id="2014293"/>
    <lineage>
        <taxon>Bacteria</taxon>
        <taxon>Bacillati</taxon>
        <taxon>Saganbacteria</taxon>
    </lineage>
</organism>
<evidence type="ECO:0000313" key="7">
    <source>
        <dbReference type="EMBL" id="PIS28803.1"/>
    </source>
</evidence>
<evidence type="ECO:0000256" key="2">
    <source>
        <dbReference type="ARBA" id="ARBA00022692"/>
    </source>
</evidence>
<protein>
    <recommendedName>
        <fullName evidence="6">Cation/H+ exchanger transmembrane domain-containing protein</fullName>
    </recommendedName>
</protein>
<dbReference type="Proteomes" id="UP000231343">
    <property type="component" value="Unassembled WGS sequence"/>
</dbReference>
<dbReference type="GO" id="GO:0016020">
    <property type="term" value="C:membrane"/>
    <property type="evidence" value="ECO:0007669"/>
    <property type="project" value="UniProtKB-SubCell"/>
</dbReference>
<feature type="transmembrane region" description="Helical" evidence="5">
    <location>
        <begin position="69"/>
        <end position="88"/>
    </location>
</feature>
<feature type="transmembrane region" description="Helical" evidence="5">
    <location>
        <begin position="155"/>
        <end position="177"/>
    </location>
</feature>
<feature type="transmembrane region" description="Helical" evidence="5">
    <location>
        <begin position="123"/>
        <end position="143"/>
    </location>
</feature>
<feature type="transmembrane region" description="Helical" evidence="5">
    <location>
        <begin position="305"/>
        <end position="328"/>
    </location>
</feature>
<dbReference type="Pfam" id="PF00999">
    <property type="entry name" value="Na_H_Exchanger"/>
    <property type="match status" value="1"/>
</dbReference>
<evidence type="ECO:0000313" key="8">
    <source>
        <dbReference type="Proteomes" id="UP000231343"/>
    </source>
</evidence>
<dbReference type="GO" id="GO:0015297">
    <property type="term" value="F:antiporter activity"/>
    <property type="evidence" value="ECO:0007669"/>
    <property type="project" value="InterPro"/>
</dbReference>
<accession>A0A2H0XV53</accession>
<feature type="domain" description="Cation/H+ exchanger transmembrane" evidence="6">
    <location>
        <begin position="24"/>
        <end position="385"/>
    </location>
</feature>
<dbReference type="PANTHER" id="PTHR43021">
    <property type="entry name" value="NA(+)/H(+) ANTIPORTER-RELATED"/>
    <property type="match status" value="1"/>
</dbReference>
<keyword evidence="4 5" id="KW-0472">Membrane</keyword>
<dbReference type="InterPro" id="IPR006153">
    <property type="entry name" value="Cation/H_exchanger_TM"/>
</dbReference>
<feature type="transmembrane region" description="Helical" evidence="5">
    <location>
        <begin position="38"/>
        <end position="57"/>
    </location>
</feature>
<feature type="transmembrane region" description="Helical" evidence="5">
    <location>
        <begin position="95"/>
        <end position="117"/>
    </location>
</feature>
<gene>
    <name evidence="7" type="ORF">COT42_07005</name>
</gene>
<dbReference type="EMBL" id="PEYM01000116">
    <property type="protein sequence ID" value="PIS28803.1"/>
    <property type="molecule type" value="Genomic_DNA"/>
</dbReference>
<dbReference type="GO" id="GO:1902600">
    <property type="term" value="P:proton transmembrane transport"/>
    <property type="evidence" value="ECO:0007669"/>
    <property type="project" value="InterPro"/>
</dbReference>
<sequence length="406" mass="43285">MEFSFSLLEQNVFFAAASILLLGFFFGRLANKLGLPRVPGYIFAGIIFGPNLLRLLSEKALVSFDFFPQFALGIIALIIGAGLNFQLIKRLGLGLILITLLESLGAFVVVFFLLLFFKAPLIIILPLAAISAATAPAGTIAIIREYRASGPLTETILAVVALDDAVAIVLFGLVLTLNVEHMSNFGSTALASLSTSMLEILAATVIGIVLGGLTTLLLKTTKEISDSFVIVLGMLLLGIGIASVSNVSALLTNMFLGLTLINLYAKTEELLVNLERLTPPIYCIFFVLAGTHLNFNLFITGGSLMLIWSSLFVVARIFGKITGAYLGAIMANASVTVKKYLGLTLIPQAGVAIGLSLLIGQASGYFEYRTMIINIVLISIVFSDGLIGPICTKYALFKSGEARAKD</sequence>
<evidence type="ECO:0000256" key="3">
    <source>
        <dbReference type="ARBA" id="ARBA00022989"/>
    </source>
</evidence>
<comment type="subcellular location">
    <subcellularLocation>
        <location evidence="1">Membrane</location>
        <topology evidence="1">Multi-pass membrane protein</topology>
    </subcellularLocation>
</comment>